<evidence type="ECO:0000313" key="5">
    <source>
        <dbReference type="Proteomes" id="UP001165498"/>
    </source>
</evidence>
<dbReference type="GO" id="GO:0047733">
    <property type="term" value="F:CDP-glucose 4,6-dehydratase activity"/>
    <property type="evidence" value="ECO:0007669"/>
    <property type="project" value="UniProtKB-EC"/>
</dbReference>
<evidence type="ECO:0000256" key="1">
    <source>
        <dbReference type="ARBA" id="ARBA00005125"/>
    </source>
</evidence>
<dbReference type="Gene3D" id="3.40.50.720">
    <property type="entry name" value="NAD(P)-binding Rossmann-like Domain"/>
    <property type="match status" value="1"/>
</dbReference>
<dbReference type="PANTHER" id="PTHR43000">
    <property type="entry name" value="DTDP-D-GLUCOSE 4,6-DEHYDRATASE-RELATED"/>
    <property type="match status" value="1"/>
</dbReference>
<keyword evidence="4" id="KW-0456">Lyase</keyword>
<comment type="similarity">
    <text evidence="2">Belongs to the NAD(P)-dependent epimerase/dehydratase family.</text>
</comment>
<reference evidence="4" key="1">
    <citation type="submission" date="2022-07" db="EMBL/GenBank/DDBJ databases">
        <title>Tahibacter sp., a new gammaproteobacterium isolated from the silt sample collected at pig farm.</title>
        <authorList>
            <person name="Chen H."/>
        </authorList>
    </citation>
    <scope>NUCLEOTIDE SEQUENCE</scope>
    <source>
        <strain evidence="4">P2K</strain>
    </source>
</reference>
<gene>
    <name evidence="4" type="primary">rfbG</name>
    <name evidence="4" type="ORF">NM961_06750</name>
</gene>
<dbReference type="Gene3D" id="3.90.25.10">
    <property type="entry name" value="UDP-galactose 4-epimerase, domain 1"/>
    <property type="match status" value="1"/>
</dbReference>
<dbReference type="InterPro" id="IPR013445">
    <property type="entry name" value="CDP_4_6_deHydtase"/>
</dbReference>
<dbReference type="EMBL" id="JANFQO010000005">
    <property type="protein sequence ID" value="MCQ4164408.1"/>
    <property type="molecule type" value="Genomic_DNA"/>
</dbReference>
<evidence type="ECO:0000259" key="3">
    <source>
        <dbReference type="Pfam" id="PF01370"/>
    </source>
</evidence>
<proteinExistence type="inferred from homology"/>
<dbReference type="Proteomes" id="UP001165498">
    <property type="component" value="Unassembled WGS sequence"/>
</dbReference>
<protein>
    <submittedName>
        <fullName evidence="4">CDP-glucose 4,6-dehydratase</fullName>
        <ecNumber evidence="4">4.2.1.45</ecNumber>
    </submittedName>
</protein>
<evidence type="ECO:0000313" key="4">
    <source>
        <dbReference type="EMBL" id="MCQ4164408.1"/>
    </source>
</evidence>
<dbReference type="NCBIfam" id="TIGR02622">
    <property type="entry name" value="CDP_4_6_dhtase"/>
    <property type="match status" value="1"/>
</dbReference>
<comment type="pathway">
    <text evidence="1">Bacterial outer membrane biogenesis; LPS O-antigen biosynthesis.</text>
</comment>
<accession>A0ABT1QQ53</accession>
<keyword evidence="5" id="KW-1185">Reference proteome</keyword>
<dbReference type="RefSeq" id="WP_255913157.1">
    <property type="nucleotide sequence ID" value="NZ_JANFQO010000005.1"/>
</dbReference>
<name>A0ABT1QQ53_9GAMM</name>
<comment type="caution">
    <text evidence="4">The sequence shown here is derived from an EMBL/GenBank/DDBJ whole genome shotgun (WGS) entry which is preliminary data.</text>
</comment>
<organism evidence="4 5">
    <name type="scientific">Tahibacter harae</name>
    <dbReference type="NCBI Taxonomy" id="2963937"/>
    <lineage>
        <taxon>Bacteria</taxon>
        <taxon>Pseudomonadati</taxon>
        <taxon>Pseudomonadota</taxon>
        <taxon>Gammaproteobacteria</taxon>
        <taxon>Lysobacterales</taxon>
        <taxon>Rhodanobacteraceae</taxon>
        <taxon>Tahibacter</taxon>
    </lineage>
</organism>
<dbReference type="EC" id="4.2.1.45" evidence="4"/>
<dbReference type="InterPro" id="IPR001509">
    <property type="entry name" value="Epimerase_deHydtase"/>
</dbReference>
<sequence length="374" mass="40137">MAERRGAVEALDVKSLFGGVYAGRRVLVTGHTGFKGSWLCLWLRRLGAQVAGFALDPDTAPSHWNLLQLADVDDGRADLRDAAAVARAVAGFRPEVVFHLAAQPLVRRSYAAPVETYATNVLGLVHLLEAVRGCADVRAVVNATTDKVYEERADGRACREDDALGGHDPYSTSKACAELVTASYRKSYFSGTGRQWPRLATARAGNVIGGGDWSQDRLVPDLVRALESGQALQLRNPQAVRPWQHVLEPLAGYLCLGQALLAGEGEGEWNFGPDAAATLPVAALVAQMAQHWPGLQLAPAPPDQPHEAALLRLDCAKAQQGLGWRPVWDAAATIARTMHWYRGFHAEGALRSSADLEAYVADARAAGLSWAQAA</sequence>
<feature type="domain" description="NAD-dependent epimerase/dehydratase" evidence="3">
    <location>
        <begin position="26"/>
        <end position="271"/>
    </location>
</feature>
<dbReference type="InterPro" id="IPR036291">
    <property type="entry name" value="NAD(P)-bd_dom_sf"/>
</dbReference>
<evidence type="ECO:0000256" key="2">
    <source>
        <dbReference type="ARBA" id="ARBA00007637"/>
    </source>
</evidence>
<dbReference type="SUPFAM" id="SSF51735">
    <property type="entry name" value="NAD(P)-binding Rossmann-fold domains"/>
    <property type="match status" value="1"/>
</dbReference>
<dbReference type="Pfam" id="PF01370">
    <property type="entry name" value="Epimerase"/>
    <property type="match status" value="1"/>
</dbReference>